<evidence type="ECO:0000256" key="3">
    <source>
        <dbReference type="SAM" id="SignalP"/>
    </source>
</evidence>
<dbReference type="PANTHER" id="PTHR34216">
    <property type="match status" value="1"/>
</dbReference>
<name>A0A537JUJ5_9BACT</name>
<dbReference type="PROSITE" id="PS51677">
    <property type="entry name" value="NODB"/>
    <property type="match status" value="1"/>
</dbReference>
<feature type="signal peptide" evidence="3">
    <location>
        <begin position="1"/>
        <end position="23"/>
    </location>
</feature>
<sequence>MGPAERVRRAAAVACAAALAAAAGPVPPPGIAGAALPLVHSSLRSAFAARGVPVLMYHRVDLRLSAHDPITVHLTVMAPAFETQLRLLRDAGYRSMTLDALRTAIDRRAPLPARRIVLTFDDGYEDNYTVAFPLLRRYGFTGTFFVVTSTIGTRDHLTAAQLREMARAGMEIESHGVHHIDFSRLPPAEARSELARSRKTIEAWTGRPVAYFAYPAGRSNAGLERILEDLGYRGAVTERPGFVSPGSLPYLLERVRIDHDDTAESFARRLGLPPR</sequence>
<reference evidence="5 6" key="1">
    <citation type="journal article" date="2019" name="Nat. Microbiol.">
        <title>Mediterranean grassland soil C-N compound turnover is dependent on rainfall and depth, and is mediated by genomically divergent microorganisms.</title>
        <authorList>
            <person name="Diamond S."/>
            <person name="Andeer P.F."/>
            <person name="Li Z."/>
            <person name="Crits-Christoph A."/>
            <person name="Burstein D."/>
            <person name="Anantharaman K."/>
            <person name="Lane K.R."/>
            <person name="Thomas B.C."/>
            <person name="Pan C."/>
            <person name="Northen T.R."/>
            <person name="Banfield J.F."/>
        </authorList>
    </citation>
    <scope>NUCLEOTIDE SEQUENCE [LARGE SCALE GENOMIC DNA]</scope>
    <source>
        <strain evidence="5">NP_3</strain>
    </source>
</reference>
<dbReference type="InterPro" id="IPR002509">
    <property type="entry name" value="NODB_dom"/>
</dbReference>
<evidence type="ECO:0000259" key="4">
    <source>
        <dbReference type="PROSITE" id="PS51677"/>
    </source>
</evidence>
<dbReference type="GO" id="GO:0005576">
    <property type="term" value="C:extracellular region"/>
    <property type="evidence" value="ECO:0007669"/>
    <property type="project" value="UniProtKB-SubCell"/>
</dbReference>
<feature type="chain" id="PRO_5022099703" evidence="3">
    <location>
        <begin position="24"/>
        <end position="275"/>
    </location>
</feature>
<protein>
    <submittedName>
        <fullName evidence="5">Polysaccharide deacetylase family protein</fullName>
    </submittedName>
</protein>
<organism evidence="5 6">
    <name type="scientific">Candidatus Segetimicrobium genomatis</name>
    <dbReference type="NCBI Taxonomy" id="2569760"/>
    <lineage>
        <taxon>Bacteria</taxon>
        <taxon>Bacillati</taxon>
        <taxon>Candidatus Sysuimicrobiota</taxon>
        <taxon>Candidatus Sysuimicrobiia</taxon>
        <taxon>Candidatus Sysuimicrobiales</taxon>
        <taxon>Candidatus Segetimicrobiaceae</taxon>
        <taxon>Candidatus Segetimicrobium</taxon>
    </lineage>
</organism>
<dbReference type="GO" id="GO:0005975">
    <property type="term" value="P:carbohydrate metabolic process"/>
    <property type="evidence" value="ECO:0007669"/>
    <property type="project" value="InterPro"/>
</dbReference>
<dbReference type="CDD" id="cd10918">
    <property type="entry name" value="CE4_NodB_like_5s_6s"/>
    <property type="match status" value="1"/>
</dbReference>
<dbReference type="EMBL" id="VBAK01000165">
    <property type="protein sequence ID" value="TMI87203.1"/>
    <property type="molecule type" value="Genomic_DNA"/>
</dbReference>
<dbReference type="InterPro" id="IPR011330">
    <property type="entry name" value="Glyco_hydro/deAcase_b/a-brl"/>
</dbReference>
<accession>A0A537JUJ5</accession>
<gene>
    <name evidence="5" type="ORF">E6H00_16450</name>
</gene>
<dbReference type="InterPro" id="IPR051398">
    <property type="entry name" value="Polysacch_Deacetylase"/>
</dbReference>
<feature type="domain" description="NodB homology" evidence="4">
    <location>
        <begin position="114"/>
        <end position="275"/>
    </location>
</feature>
<keyword evidence="2 3" id="KW-0732">Signal</keyword>
<dbReference type="GO" id="GO:0016810">
    <property type="term" value="F:hydrolase activity, acting on carbon-nitrogen (but not peptide) bonds"/>
    <property type="evidence" value="ECO:0007669"/>
    <property type="project" value="InterPro"/>
</dbReference>
<comment type="subcellular location">
    <subcellularLocation>
        <location evidence="1">Secreted</location>
    </subcellularLocation>
</comment>
<dbReference type="Pfam" id="PF01522">
    <property type="entry name" value="Polysacc_deac_1"/>
    <property type="match status" value="1"/>
</dbReference>
<evidence type="ECO:0000313" key="5">
    <source>
        <dbReference type="EMBL" id="TMI87203.1"/>
    </source>
</evidence>
<comment type="caution">
    <text evidence="5">The sequence shown here is derived from an EMBL/GenBank/DDBJ whole genome shotgun (WGS) entry which is preliminary data.</text>
</comment>
<dbReference type="SUPFAM" id="SSF88713">
    <property type="entry name" value="Glycoside hydrolase/deacetylase"/>
    <property type="match status" value="1"/>
</dbReference>
<dbReference type="Gene3D" id="3.20.20.370">
    <property type="entry name" value="Glycoside hydrolase/deacetylase"/>
    <property type="match status" value="1"/>
</dbReference>
<proteinExistence type="predicted"/>
<dbReference type="Proteomes" id="UP000318509">
    <property type="component" value="Unassembled WGS sequence"/>
</dbReference>
<evidence type="ECO:0000313" key="6">
    <source>
        <dbReference type="Proteomes" id="UP000318509"/>
    </source>
</evidence>
<dbReference type="PANTHER" id="PTHR34216:SF3">
    <property type="entry name" value="POLY-BETA-1,6-N-ACETYL-D-GLUCOSAMINE N-DEACETYLASE"/>
    <property type="match status" value="1"/>
</dbReference>
<evidence type="ECO:0000256" key="2">
    <source>
        <dbReference type="ARBA" id="ARBA00022729"/>
    </source>
</evidence>
<dbReference type="AlphaFoldDB" id="A0A537JUJ5"/>
<evidence type="ECO:0000256" key="1">
    <source>
        <dbReference type="ARBA" id="ARBA00004613"/>
    </source>
</evidence>